<sequence>MTLILMGKWRRTVMGLLMARVFKSKREDEKNYDKDPELAEILGSCLDDPDIAKSREVGLLPSANSS</sequence>
<accession>A0ABS8WIQ2</accession>
<feature type="non-terminal residue" evidence="1">
    <location>
        <position position="66"/>
    </location>
</feature>
<dbReference type="EMBL" id="JACEIK010006807">
    <property type="protein sequence ID" value="MCE3049300.1"/>
    <property type="molecule type" value="Genomic_DNA"/>
</dbReference>
<gene>
    <name evidence="1" type="ORF">HAX54_044563</name>
</gene>
<evidence type="ECO:0000313" key="1">
    <source>
        <dbReference type="EMBL" id="MCE3049300.1"/>
    </source>
</evidence>
<name>A0ABS8WIQ2_DATST</name>
<reference evidence="1 2" key="1">
    <citation type="journal article" date="2021" name="BMC Genomics">
        <title>Datura genome reveals duplications of psychoactive alkaloid biosynthetic genes and high mutation rate following tissue culture.</title>
        <authorList>
            <person name="Rajewski A."/>
            <person name="Carter-House D."/>
            <person name="Stajich J."/>
            <person name="Litt A."/>
        </authorList>
    </citation>
    <scope>NUCLEOTIDE SEQUENCE [LARGE SCALE GENOMIC DNA]</scope>
    <source>
        <strain evidence="1">AR-01</strain>
    </source>
</reference>
<proteinExistence type="predicted"/>
<keyword evidence="2" id="KW-1185">Reference proteome</keyword>
<comment type="caution">
    <text evidence="1">The sequence shown here is derived from an EMBL/GenBank/DDBJ whole genome shotgun (WGS) entry which is preliminary data.</text>
</comment>
<protein>
    <submittedName>
        <fullName evidence="1">Uncharacterized protein</fullName>
    </submittedName>
</protein>
<dbReference type="Proteomes" id="UP000823775">
    <property type="component" value="Unassembled WGS sequence"/>
</dbReference>
<organism evidence="1 2">
    <name type="scientific">Datura stramonium</name>
    <name type="common">Jimsonweed</name>
    <name type="synonym">Common thornapple</name>
    <dbReference type="NCBI Taxonomy" id="4076"/>
    <lineage>
        <taxon>Eukaryota</taxon>
        <taxon>Viridiplantae</taxon>
        <taxon>Streptophyta</taxon>
        <taxon>Embryophyta</taxon>
        <taxon>Tracheophyta</taxon>
        <taxon>Spermatophyta</taxon>
        <taxon>Magnoliopsida</taxon>
        <taxon>eudicotyledons</taxon>
        <taxon>Gunneridae</taxon>
        <taxon>Pentapetalae</taxon>
        <taxon>asterids</taxon>
        <taxon>lamiids</taxon>
        <taxon>Solanales</taxon>
        <taxon>Solanaceae</taxon>
        <taxon>Solanoideae</taxon>
        <taxon>Datureae</taxon>
        <taxon>Datura</taxon>
    </lineage>
</organism>
<evidence type="ECO:0000313" key="2">
    <source>
        <dbReference type="Proteomes" id="UP000823775"/>
    </source>
</evidence>